<keyword evidence="6" id="KW-0198">Cysteine biosynthesis</keyword>
<proteinExistence type="inferred from homology"/>
<keyword evidence="11" id="KW-1185">Reference proteome</keyword>
<comment type="cofactor">
    <cofactor evidence="1 8">
        <name>pyridoxal 5'-phosphate</name>
        <dbReference type="ChEBI" id="CHEBI:597326"/>
    </cofactor>
</comment>
<evidence type="ECO:0000256" key="8">
    <source>
        <dbReference type="RuleBase" id="RU362118"/>
    </source>
</evidence>
<organism evidence="10 11">
    <name type="scientific">Sporidiobolus salmonicolor</name>
    <name type="common">Yeast-like fungus</name>
    <name type="synonym">Sporobolomyces salmonicolor</name>
    <dbReference type="NCBI Taxonomy" id="5005"/>
    <lineage>
        <taxon>Eukaryota</taxon>
        <taxon>Fungi</taxon>
        <taxon>Dikarya</taxon>
        <taxon>Basidiomycota</taxon>
        <taxon>Pucciniomycotina</taxon>
        <taxon>Microbotryomycetes</taxon>
        <taxon>Sporidiobolales</taxon>
        <taxon>Sporidiobolaceae</taxon>
        <taxon>Sporobolomyces</taxon>
    </lineage>
</organism>
<dbReference type="PANTHER" id="PTHR11808:SF15">
    <property type="entry name" value="CYSTATHIONINE GAMMA-LYASE"/>
    <property type="match status" value="1"/>
</dbReference>
<dbReference type="Gene3D" id="3.40.640.10">
    <property type="entry name" value="Type I PLP-dependent aspartate aminotransferase-like (Major domain)"/>
    <property type="match status" value="1"/>
</dbReference>
<dbReference type="EMBL" id="CENE01000009">
    <property type="protein sequence ID" value="CEQ40802.1"/>
    <property type="molecule type" value="Genomic_DNA"/>
</dbReference>
<dbReference type="InterPro" id="IPR015424">
    <property type="entry name" value="PyrdxlP-dep_Trfase"/>
</dbReference>
<sequence length="521" mass="55398">MTFHSASTAPPSSSPPSAATTNGAAHPPPHAFATRAIHVGSEPHLSAANGVSPAIDLSTTYLQNGVGNTKGYEYTRSSNPTRLALERVLASLEGADVLLSANLQQEGVDEATAWEGGPAALAFASGSAATATVVSALAGNGGHIVSVGDVYGGTSRFMLKVAGPLSGVQTTFVDMSYYGVEKDGEGIESETDEKRREREDQAIVDRVERAIRPETKIIWAETPTNPMLSLVPIRLLASVAARHSIPLVIDNTFSSPAFAQPLLLGASVVVASSTKYLGGHSDVLGGMIATPIPSLLSKFRFLQNAHGAVPSPWDSWLLIRSLKTLTLRTRQHSLNGLAVARWLFEVGVPQRLVRDVRYPGLHRGAHESRAQKRERELAWEHLSPHARKWVEQQGYRVDSPGGFPSGGMVSFHIRSGVDDREKLQDPEATGVAERFLEGLGLFVLAESLGGVESLAELPMKMTHGGVDPSHRASLGIDAELIRLSVGIEDIDDLLRDLETSLHHAVSGGSGKASQDGVEAGQ</sequence>
<protein>
    <recommendedName>
        <fullName evidence="4">cystathionine gamma-lyase</fullName>
        <ecNumber evidence="4">4.4.1.1</ecNumber>
    </recommendedName>
    <alternativeName>
        <fullName evidence="7">Gamma-cystathionase</fullName>
    </alternativeName>
</protein>
<evidence type="ECO:0000256" key="2">
    <source>
        <dbReference type="ARBA" id="ARBA00005038"/>
    </source>
</evidence>
<evidence type="ECO:0000256" key="6">
    <source>
        <dbReference type="ARBA" id="ARBA00023192"/>
    </source>
</evidence>
<keyword evidence="5 8" id="KW-0663">Pyridoxal phosphate</keyword>
<evidence type="ECO:0000256" key="5">
    <source>
        <dbReference type="ARBA" id="ARBA00022898"/>
    </source>
</evidence>
<evidence type="ECO:0000256" key="9">
    <source>
        <dbReference type="SAM" id="MobiDB-lite"/>
    </source>
</evidence>
<comment type="pathway">
    <text evidence="2">Amino-acid biosynthesis; L-cysteine biosynthesis; L-cysteine from L-homocysteine and L-serine: step 2/2.</text>
</comment>
<dbReference type="PANTHER" id="PTHR11808">
    <property type="entry name" value="TRANS-SULFURATION ENZYME FAMILY MEMBER"/>
    <property type="match status" value="1"/>
</dbReference>
<dbReference type="Proteomes" id="UP000243876">
    <property type="component" value="Unassembled WGS sequence"/>
</dbReference>
<comment type="similarity">
    <text evidence="3 8">Belongs to the trans-sulfuration enzymes family.</text>
</comment>
<keyword evidence="6" id="KW-0028">Amino-acid biosynthesis</keyword>
<dbReference type="OrthoDB" id="3512640at2759"/>
<evidence type="ECO:0000256" key="4">
    <source>
        <dbReference type="ARBA" id="ARBA00012085"/>
    </source>
</evidence>
<dbReference type="GO" id="GO:0004123">
    <property type="term" value="F:cystathionine gamma-lyase activity"/>
    <property type="evidence" value="ECO:0007669"/>
    <property type="project" value="TreeGrafter"/>
</dbReference>
<dbReference type="InterPro" id="IPR015422">
    <property type="entry name" value="PyrdxlP-dep_Trfase_small"/>
</dbReference>
<dbReference type="InterPro" id="IPR000277">
    <property type="entry name" value="Cys/Met-Metab_PyrdxlP-dep_enz"/>
</dbReference>
<dbReference type="GO" id="GO:0019346">
    <property type="term" value="P:transsulfuration"/>
    <property type="evidence" value="ECO:0007669"/>
    <property type="project" value="InterPro"/>
</dbReference>
<feature type="compositionally biased region" description="Low complexity" evidence="9">
    <location>
        <begin position="1"/>
        <end position="21"/>
    </location>
</feature>
<reference evidence="11" key="1">
    <citation type="submission" date="2015-02" db="EMBL/GenBank/DDBJ databases">
        <authorList>
            <person name="Gon?alves P."/>
        </authorList>
    </citation>
    <scope>NUCLEOTIDE SEQUENCE [LARGE SCALE GENOMIC DNA]</scope>
</reference>
<dbReference type="Gene3D" id="3.90.1150.10">
    <property type="entry name" value="Aspartate Aminotransferase, domain 1"/>
    <property type="match status" value="1"/>
</dbReference>
<evidence type="ECO:0000256" key="7">
    <source>
        <dbReference type="ARBA" id="ARBA00029853"/>
    </source>
</evidence>
<evidence type="ECO:0000256" key="1">
    <source>
        <dbReference type="ARBA" id="ARBA00001933"/>
    </source>
</evidence>
<feature type="region of interest" description="Disordered" evidence="9">
    <location>
        <begin position="1"/>
        <end position="29"/>
    </location>
</feature>
<evidence type="ECO:0000313" key="11">
    <source>
        <dbReference type="Proteomes" id="UP000243876"/>
    </source>
</evidence>
<evidence type="ECO:0000256" key="3">
    <source>
        <dbReference type="ARBA" id="ARBA00009077"/>
    </source>
</evidence>
<accession>A0A0D6ELB8</accession>
<dbReference type="GO" id="GO:0005737">
    <property type="term" value="C:cytoplasm"/>
    <property type="evidence" value="ECO:0007669"/>
    <property type="project" value="TreeGrafter"/>
</dbReference>
<name>A0A0D6ELB8_SPOSA</name>
<gene>
    <name evidence="10" type="primary">SPOSA6832_02453</name>
</gene>
<dbReference type="GO" id="GO:0030170">
    <property type="term" value="F:pyridoxal phosphate binding"/>
    <property type="evidence" value="ECO:0007669"/>
    <property type="project" value="InterPro"/>
</dbReference>
<dbReference type="SUPFAM" id="SSF53383">
    <property type="entry name" value="PLP-dependent transferases"/>
    <property type="match status" value="1"/>
</dbReference>
<dbReference type="Pfam" id="PF01053">
    <property type="entry name" value="Cys_Met_Meta_PP"/>
    <property type="match status" value="3"/>
</dbReference>
<dbReference type="InterPro" id="IPR015421">
    <property type="entry name" value="PyrdxlP-dep_Trfase_major"/>
</dbReference>
<evidence type="ECO:0000313" key="10">
    <source>
        <dbReference type="EMBL" id="CEQ40802.1"/>
    </source>
</evidence>
<dbReference type="AlphaFoldDB" id="A0A0D6ELB8"/>
<dbReference type="EC" id="4.4.1.1" evidence="4"/>
<dbReference type="GO" id="GO:0019343">
    <property type="term" value="P:cysteine biosynthetic process via cystathionine"/>
    <property type="evidence" value="ECO:0007669"/>
    <property type="project" value="TreeGrafter"/>
</dbReference>